<comment type="function">
    <text evidence="5">Catalyzes the phosphorylation of the 3'-hydroxyl group of dephosphocoenzyme A to form coenzyme A.</text>
</comment>
<evidence type="ECO:0000256" key="2">
    <source>
        <dbReference type="ARBA" id="ARBA00022741"/>
    </source>
</evidence>
<name>A0A8J7CG66_9BACT</name>
<dbReference type="InterPro" id="IPR027417">
    <property type="entry name" value="P-loop_NTPase"/>
</dbReference>
<proteinExistence type="inferred from homology"/>
<dbReference type="EMBL" id="JACXWA010000062">
    <property type="protein sequence ID" value="MBD3870439.1"/>
    <property type="molecule type" value="Genomic_DNA"/>
</dbReference>
<evidence type="ECO:0000256" key="1">
    <source>
        <dbReference type="ARBA" id="ARBA00009018"/>
    </source>
</evidence>
<feature type="binding site" evidence="5">
    <location>
        <begin position="2"/>
        <end position="7"/>
    </location>
    <ligand>
        <name>ATP</name>
        <dbReference type="ChEBI" id="CHEBI:30616"/>
    </ligand>
</feature>
<dbReference type="GO" id="GO:0004140">
    <property type="term" value="F:dephospho-CoA kinase activity"/>
    <property type="evidence" value="ECO:0007669"/>
    <property type="project" value="UniProtKB-UniRule"/>
</dbReference>
<dbReference type="CDD" id="cd02022">
    <property type="entry name" value="DPCK"/>
    <property type="match status" value="1"/>
</dbReference>
<comment type="catalytic activity">
    <reaction evidence="5">
        <text>3'-dephospho-CoA + ATP = ADP + CoA + H(+)</text>
        <dbReference type="Rhea" id="RHEA:18245"/>
        <dbReference type="ChEBI" id="CHEBI:15378"/>
        <dbReference type="ChEBI" id="CHEBI:30616"/>
        <dbReference type="ChEBI" id="CHEBI:57287"/>
        <dbReference type="ChEBI" id="CHEBI:57328"/>
        <dbReference type="ChEBI" id="CHEBI:456216"/>
        <dbReference type="EC" id="2.7.1.24"/>
    </reaction>
</comment>
<evidence type="ECO:0000313" key="7">
    <source>
        <dbReference type="EMBL" id="MBD3870439.1"/>
    </source>
</evidence>
<evidence type="ECO:0000256" key="6">
    <source>
        <dbReference type="NCBIfam" id="TIGR00152"/>
    </source>
</evidence>
<keyword evidence="3 5" id="KW-0067">ATP-binding</keyword>
<dbReference type="Gene3D" id="3.40.50.300">
    <property type="entry name" value="P-loop containing nucleotide triphosphate hydrolases"/>
    <property type="match status" value="1"/>
</dbReference>
<dbReference type="SUPFAM" id="SSF52540">
    <property type="entry name" value="P-loop containing nucleoside triphosphate hydrolases"/>
    <property type="match status" value="1"/>
</dbReference>
<dbReference type="PANTHER" id="PTHR10695">
    <property type="entry name" value="DEPHOSPHO-COA KINASE-RELATED"/>
    <property type="match status" value="1"/>
</dbReference>
<dbReference type="InterPro" id="IPR001977">
    <property type="entry name" value="Depp_CoAkinase"/>
</dbReference>
<keyword evidence="4 5" id="KW-0173">Coenzyme A biosynthesis</keyword>
<comment type="subcellular location">
    <subcellularLocation>
        <location evidence="5">Cytoplasm</location>
    </subcellularLocation>
</comment>
<comment type="pathway">
    <text evidence="5">Cofactor biosynthesis; coenzyme A biosynthesis; CoA from (R)-pantothenate: step 5/5.</text>
</comment>
<reference evidence="7 8" key="1">
    <citation type="submission" date="2020-08" db="EMBL/GenBank/DDBJ databases">
        <title>Acidobacteriota in marine sediments use diverse sulfur dissimilation pathways.</title>
        <authorList>
            <person name="Wasmund K."/>
        </authorList>
    </citation>
    <scope>NUCLEOTIDE SEQUENCE [LARGE SCALE GENOMIC DNA]</scope>
    <source>
        <strain evidence="7">MAG AM3-A</strain>
    </source>
</reference>
<comment type="similarity">
    <text evidence="1 5">Belongs to the CoaE family.</text>
</comment>
<evidence type="ECO:0000256" key="5">
    <source>
        <dbReference type="HAMAP-Rule" id="MF_00376"/>
    </source>
</evidence>
<dbReference type="GO" id="GO:0005737">
    <property type="term" value="C:cytoplasm"/>
    <property type="evidence" value="ECO:0007669"/>
    <property type="project" value="UniProtKB-SubCell"/>
</dbReference>
<evidence type="ECO:0000256" key="4">
    <source>
        <dbReference type="ARBA" id="ARBA00022993"/>
    </source>
</evidence>
<comment type="caution">
    <text evidence="7">The sequence shown here is derived from an EMBL/GenBank/DDBJ whole genome shotgun (WGS) entry which is preliminary data.</text>
</comment>
<evidence type="ECO:0000313" key="8">
    <source>
        <dbReference type="Proteomes" id="UP000598633"/>
    </source>
</evidence>
<organism evidence="7 8">
    <name type="scientific">Candidatus Sulfomarinibacter kjeldsenii</name>
    <dbReference type="NCBI Taxonomy" id="2885994"/>
    <lineage>
        <taxon>Bacteria</taxon>
        <taxon>Pseudomonadati</taxon>
        <taxon>Acidobacteriota</taxon>
        <taxon>Thermoanaerobaculia</taxon>
        <taxon>Thermoanaerobaculales</taxon>
        <taxon>Candidatus Sulfomarinibacteraceae</taxon>
        <taxon>Candidatus Sulfomarinibacter</taxon>
    </lineage>
</organism>
<dbReference type="UniPathway" id="UPA00241">
    <property type="reaction ID" value="UER00356"/>
</dbReference>
<dbReference type="Pfam" id="PF01121">
    <property type="entry name" value="CoaE"/>
    <property type="match status" value="1"/>
</dbReference>
<dbReference type="AlphaFoldDB" id="A0A8J7CG66"/>
<dbReference type="GO" id="GO:0015937">
    <property type="term" value="P:coenzyme A biosynthetic process"/>
    <property type="evidence" value="ECO:0007669"/>
    <property type="project" value="UniProtKB-UniRule"/>
</dbReference>
<sequence>MATGKSTVARILAARGIPVFDADSAVHDLYEPGRAGAAAVADLFGESALDAEGGVVRAALSEMVLGNTAARLRLENAIHPMVRETVSEWLESISDRPVAVVEATLLAETGSHRDYDVLMVVWCEQHQQLQRALARGVPTERARGLINAQLPMAEKKELADILVDNRGDLEDLSNEVDRAWSQVHRLCAGHPSRRD</sequence>
<dbReference type="PANTHER" id="PTHR10695:SF46">
    <property type="entry name" value="BIFUNCTIONAL COENZYME A SYNTHASE-RELATED"/>
    <property type="match status" value="1"/>
</dbReference>
<dbReference type="GO" id="GO:0005524">
    <property type="term" value="F:ATP binding"/>
    <property type="evidence" value="ECO:0007669"/>
    <property type="project" value="UniProtKB-UniRule"/>
</dbReference>
<keyword evidence="5 7" id="KW-0418">Kinase</keyword>
<dbReference type="Proteomes" id="UP000598633">
    <property type="component" value="Unassembled WGS sequence"/>
</dbReference>
<dbReference type="NCBIfam" id="TIGR00152">
    <property type="entry name" value="dephospho-CoA kinase"/>
    <property type="match status" value="1"/>
</dbReference>
<evidence type="ECO:0000256" key="3">
    <source>
        <dbReference type="ARBA" id="ARBA00022840"/>
    </source>
</evidence>
<dbReference type="HAMAP" id="MF_00376">
    <property type="entry name" value="Dephospho_CoA_kinase"/>
    <property type="match status" value="1"/>
</dbReference>
<gene>
    <name evidence="5" type="primary">coaE</name>
    <name evidence="7" type="ORF">IFJ97_03655</name>
</gene>
<keyword evidence="5" id="KW-0963">Cytoplasm</keyword>
<dbReference type="PROSITE" id="PS51219">
    <property type="entry name" value="DPCK"/>
    <property type="match status" value="1"/>
</dbReference>
<keyword evidence="2 5" id="KW-0547">Nucleotide-binding</keyword>
<keyword evidence="5 7" id="KW-0808">Transferase</keyword>
<protein>
    <recommendedName>
        <fullName evidence="5 6">Dephospho-CoA kinase</fullName>
        <ecNumber evidence="5 6">2.7.1.24</ecNumber>
    </recommendedName>
    <alternativeName>
        <fullName evidence="5">Dephosphocoenzyme A kinase</fullName>
    </alternativeName>
</protein>
<accession>A0A8J7CG66</accession>
<dbReference type="EC" id="2.7.1.24" evidence="5 6"/>